<organism evidence="1 2">
    <name type="scientific">Armillaria gallica</name>
    <name type="common">Bulbous honey fungus</name>
    <name type="synonym">Armillaria bulbosa</name>
    <dbReference type="NCBI Taxonomy" id="47427"/>
    <lineage>
        <taxon>Eukaryota</taxon>
        <taxon>Fungi</taxon>
        <taxon>Dikarya</taxon>
        <taxon>Basidiomycota</taxon>
        <taxon>Agaricomycotina</taxon>
        <taxon>Agaricomycetes</taxon>
        <taxon>Agaricomycetidae</taxon>
        <taxon>Agaricales</taxon>
        <taxon>Marasmiineae</taxon>
        <taxon>Physalacriaceae</taxon>
        <taxon>Armillaria</taxon>
    </lineage>
</organism>
<feature type="non-terminal residue" evidence="1">
    <location>
        <position position="1"/>
    </location>
</feature>
<name>A0A2H3DGL4_ARMGA</name>
<dbReference type="AlphaFoldDB" id="A0A2H3DGL4"/>
<protein>
    <submittedName>
        <fullName evidence="1">Uncharacterized protein</fullName>
    </submittedName>
</protein>
<accession>A0A2H3DGL4</accession>
<dbReference type="InParanoid" id="A0A2H3DGL4"/>
<dbReference type="EMBL" id="KZ293674">
    <property type="protein sequence ID" value="PBK88227.1"/>
    <property type="molecule type" value="Genomic_DNA"/>
</dbReference>
<reference evidence="2" key="1">
    <citation type="journal article" date="2017" name="Nat. Ecol. Evol.">
        <title>Genome expansion and lineage-specific genetic innovations in the forest pathogenic fungi Armillaria.</title>
        <authorList>
            <person name="Sipos G."/>
            <person name="Prasanna A.N."/>
            <person name="Walter M.C."/>
            <person name="O'Connor E."/>
            <person name="Balint B."/>
            <person name="Krizsan K."/>
            <person name="Kiss B."/>
            <person name="Hess J."/>
            <person name="Varga T."/>
            <person name="Slot J."/>
            <person name="Riley R."/>
            <person name="Boka B."/>
            <person name="Rigling D."/>
            <person name="Barry K."/>
            <person name="Lee J."/>
            <person name="Mihaltcheva S."/>
            <person name="LaButti K."/>
            <person name="Lipzen A."/>
            <person name="Waldron R."/>
            <person name="Moloney N.M."/>
            <person name="Sperisen C."/>
            <person name="Kredics L."/>
            <person name="Vagvoelgyi C."/>
            <person name="Patrignani A."/>
            <person name="Fitzpatrick D."/>
            <person name="Nagy I."/>
            <person name="Doyle S."/>
            <person name="Anderson J.B."/>
            <person name="Grigoriev I.V."/>
            <person name="Gueldener U."/>
            <person name="Muensterkoetter M."/>
            <person name="Nagy L.G."/>
        </authorList>
    </citation>
    <scope>NUCLEOTIDE SEQUENCE [LARGE SCALE GENOMIC DNA]</scope>
    <source>
        <strain evidence="2">Ar21-2</strain>
    </source>
</reference>
<evidence type="ECO:0000313" key="2">
    <source>
        <dbReference type="Proteomes" id="UP000217790"/>
    </source>
</evidence>
<sequence>SKSQLETWAPNFLDKNEFDLGIEDQSGSNGAIKDTAKYALTWGVIAAGMENGELSLYDPAKICAGVSEMLMKNPHRK</sequence>
<dbReference type="OrthoDB" id="542917at2759"/>
<dbReference type="STRING" id="47427.A0A2H3DGL4"/>
<dbReference type="Proteomes" id="UP000217790">
    <property type="component" value="Unassembled WGS sequence"/>
</dbReference>
<keyword evidence="2" id="KW-1185">Reference proteome</keyword>
<gene>
    <name evidence="1" type="ORF">ARMGADRAFT_937654</name>
</gene>
<evidence type="ECO:0000313" key="1">
    <source>
        <dbReference type="EMBL" id="PBK88227.1"/>
    </source>
</evidence>
<proteinExistence type="predicted"/>